<accession>A0A812MKC9</accession>
<evidence type="ECO:0000256" key="2">
    <source>
        <dbReference type="SAM" id="MobiDB-lite"/>
    </source>
</evidence>
<proteinExistence type="predicted"/>
<feature type="region of interest" description="Disordered" evidence="2">
    <location>
        <begin position="108"/>
        <end position="179"/>
    </location>
</feature>
<dbReference type="InterPro" id="IPR001878">
    <property type="entry name" value="Znf_CCHC"/>
</dbReference>
<dbReference type="GO" id="GO:0008270">
    <property type="term" value="F:zinc ion binding"/>
    <property type="evidence" value="ECO:0007669"/>
    <property type="project" value="UniProtKB-KW"/>
</dbReference>
<feature type="compositionally biased region" description="Polar residues" evidence="2">
    <location>
        <begin position="165"/>
        <end position="179"/>
    </location>
</feature>
<keyword evidence="1" id="KW-0862">Zinc</keyword>
<dbReference type="Proteomes" id="UP000604046">
    <property type="component" value="Unassembled WGS sequence"/>
</dbReference>
<dbReference type="PROSITE" id="PS50158">
    <property type="entry name" value="ZF_CCHC"/>
    <property type="match status" value="1"/>
</dbReference>
<keyword evidence="1" id="KW-0479">Metal-binding</keyword>
<comment type="caution">
    <text evidence="4">The sequence shown here is derived from an EMBL/GenBank/DDBJ whole genome shotgun (WGS) entry which is preliminary data.</text>
</comment>
<feature type="domain" description="CCHC-type" evidence="3">
    <location>
        <begin position="96"/>
        <end position="111"/>
    </location>
</feature>
<keyword evidence="1" id="KW-0863">Zinc-finger</keyword>
<gene>
    <name evidence="4" type="ORF">SNAT2548_LOCUS13614</name>
</gene>
<evidence type="ECO:0000256" key="1">
    <source>
        <dbReference type="PROSITE-ProRule" id="PRU00047"/>
    </source>
</evidence>
<feature type="compositionally biased region" description="Low complexity" evidence="2">
    <location>
        <begin position="145"/>
        <end position="155"/>
    </location>
</feature>
<keyword evidence="5" id="KW-1185">Reference proteome</keyword>
<evidence type="ECO:0000313" key="4">
    <source>
        <dbReference type="EMBL" id="CAE7260545.1"/>
    </source>
</evidence>
<dbReference type="AlphaFoldDB" id="A0A812MKC9"/>
<evidence type="ECO:0000259" key="3">
    <source>
        <dbReference type="PROSITE" id="PS50158"/>
    </source>
</evidence>
<name>A0A812MKC9_9DINO</name>
<dbReference type="EMBL" id="CAJNDS010001447">
    <property type="protein sequence ID" value="CAE7260545.1"/>
    <property type="molecule type" value="Genomic_DNA"/>
</dbReference>
<reference evidence="4" key="1">
    <citation type="submission" date="2021-02" db="EMBL/GenBank/DDBJ databases">
        <authorList>
            <person name="Dougan E. K."/>
            <person name="Rhodes N."/>
            <person name="Thang M."/>
            <person name="Chan C."/>
        </authorList>
    </citation>
    <scope>NUCLEOTIDE SEQUENCE</scope>
</reference>
<evidence type="ECO:0000313" key="5">
    <source>
        <dbReference type="Proteomes" id="UP000604046"/>
    </source>
</evidence>
<sequence>MPSPVNLTRKDWAQNAIDSTLDSTSQVYVKSASLASHMEPNAAPSAIQPKCTSKPRRNRAKLQIACKFFGKDIGCLWGNRCYYVHNWGGIVDKPSRCLACSGKGHKARDCPTKPKNAGKMLGKVPPSKQSPNAQLTHPAGAVELSSSMSVSPESEPTSRLERRAQSTSDTVGCSPANSDPTWMALEEMVSEVKKMAESHSVAHAKTKRCVAKVAEDESEPGVASQLQEESFSCKRLATKIDASTAVPARALVDTQEAVFEEEVTSKVEFEVESNLQLQCERSAPGAQVPASVRAMSVGCNEPAVAAASVDGDGFGQRDLVTKVHALTQLAVEAVERVMEQRARELAANAALSELLHLVVVLAGCAVISQGLCQRQVQEAKAQAKPG</sequence>
<protein>
    <recommendedName>
        <fullName evidence="3">CCHC-type domain-containing protein</fullName>
    </recommendedName>
</protein>
<dbReference type="GO" id="GO:0003676">
    <property type="term" value="F:nucleic acid binding"/>
    <property type="evidence" value="ECO:0007669"/>
    <property type="project" value="InterPro"/>
</dbReference>
<organism evidence="4 5">
    <name type="scientific">Symbiodinium natans</name>
    <dbReference type="NCBI Taxonomy" id="878477"/>
    <lineage>
        <taxon>Eukaryota</taxon>
        <taxon>Sar</taxon>
        <taxon>Alveolata</taxon>
        <taxon>Dinophyceae</taxon>
        <taxon>Suessiales</taxon>
        <taxon>Symbiodiniaceae</taxon>
        <taxon>Symbiodinium</taxon>
    </lineage>
</organism>